<name>A0ABR1Z177_9PEZI</name>
<dbReference type="EMBL" id="JBBWRZ010000001">
    <property type="protein sequence ID" value="KAK8246164.1"/>
    <property type="molecule type" value="Genomic_DNA"/>
</dbReference>
<evidence type="ECO:0000313" key="3">
    <source>
        <dbReference type="Proteomes" id="UP001492380"/>
    </source>
</evidence>
<protein>
    <submittedName>
        <fullName evidence="2">Uncharacterized protein</fullName>
    </submittedName>
</protein>
<comment type="caution">
    <text evidence="2">The sequence shown here is derived from an EMBL/GenBank/DDBJ whole genome shotgun (WGS) entry which is preliminary data.</text>
</comment>
<feature type="region of interest" description="Disordered" evidence="1">
    <location>
        <begin position="91"/>
        <end position="129"/>
    </location>
</feature>
<evidence type="ECO:0000313" key="2">
    <source>
        <dbReference type="EMBL" id="KAK8246164.1"/>
    </source>
</evidence>
<evidence type="ECO:0000256" key="1">
    <source>
        <dbReference type="SAM" id="MobiDB-lite"/>
    </source>
</evidence>
<reference evidence="2 3" key="1">
    <citation type="submission" date="2024-04" db="EMBL/GenBank/DDBJ databases">
        <title>Phyllosticta paracitricarpa is synonymous to the EU quarantine fungus P. citricarpa based on phylogenomic analyses.</title>
        <authorList>
            <consortium name="Lawrence Berkeley National Laboratory"/>
            <person name="Van Ingen-Buijs V.A."/>
            <person name="Van Westerhoven A.C."/>
            <person name="Haridas S."/>
            <person name="Skiadas P."/>
            <person name="Martin F."/>
            <person name="Groenewald J.Z."/>
            <person name="Crous P.W."/>
            <person name="Seidl M.F."/>
        </authorList>
    </citation>
    <scope>NUCLEOTIDE SEQUENCE [LARGE SCALE GENOMIC DNA]</scope>
    <source>
        <strain evidence="2 3">CBS 123374</strain>
    </source>
</reference>
<keyword evidence="3" id="KW-1185">Reference proteome</keyword>
<sequence>MSPHRQVVCAAPRASLLATDARPGTTCREDMCEEQPRPIRRLQCREAHRARRAKQCSCGSPGKTKARDVAAVGGTTWELLFVDDKRHGGQGMMEVSRSAGSKRSACARPRDSGTLFPEPGPMFSPDKTR</sequence>
<proteinExistence type="predicted"/>
<accession>A0ABR1Z177</accession>
<gene>
    <name evidence="2" type="ORF">HDK90DRAFT_461023</name>
</gene>
<organism evidence="2 3">
    <name type="scientific">Phyllosticta capitalensis</name>
    <dbReference type="NCBI Taxonomy" id="121624"/>
    <lineage>
        <taxon>Eukaryota</taxon>
        <taxon>Fungi</taxon>
        <taxon>Dikarya</taxon>
        <taxon>Ascomycota</taxon>
        <taxon>Pezizomycotina</taxon>
        <taxon>Dothideomycetes</taxon>
        <taxon>Dothideomycetes incertae sedis</taxon>
        <taxon>Botryosphaeriales</taxon>
        <taxon>Phyllostictaceae</taxon>
        <taxon>Phyllosticta</taxon>
    </lineage>
</organism>
<dbReference type="Proteomes" id="UP001492380">
    <property type="component" value="Unassembled WGS sequence"/>
</dbReference>